<dbReference type="CDD" id="cd16462">
    <property type="entry name" value="RING-H2_Pep3p-like"/>
    <property type="match status" value="1"/>
</dbReference>
<dbReference type="STRING" id="1220924.W2RX79"/>
<dbReference type="VEuPathDB" id="FungiDB:HMPREF1541_05185"/>
<dbReference type="GO" id="GO:0030674">
    <property type="term" value="F:protein-macromolecule adaptor activity"/>
    <property type="evidence" value="ECO:0007669"/>
    <property type="project" value="TreeGrafter"/>
</dbReference>
<dbReference type="InterPro" id="IPR007810">
    <property type="entry name" value="Pep3/Vps18_beta-prop"/>
</dbReference>
<feature type="domain" description="Pep3/Vps18 RING C-terminal" evidence="11">
    <location>
        <begin position="859"/>
        <end position="949"/>
    </location>
</feature>
<proteinExistence type="inferred from homology"/>
<dbReference type="GO" id="GO:0006886">
    <property type="term" value="P:intracellular protein transport"/>
    <property type="evidence" value="ECO:0007669"/>
    <property type="project" value="UniProtKB-UniRule"/>
</dbReference>
<feature type="repeat" description="CHCR" evidence="7">
    <location>
        <begin position="623"/>
        <end position="780"/>
    </location>
</feature>
<evidence type="ECO:0000256" key="8">
    <source>
        <dbReference type="SAM" id="Coils"/>
    </source>
</evidence>
<evidence type="ECO:0000256" key="6">
    <source>
        <dbReference type="ARBA" id="ARBA00029433"/>
    </source>
</evidence>
<dbReference type="HOGENOM" id="CLU_003488_0_0_1"/>
<feature type="region of interest" description="Disordered" evidence="9">
    <location>
        <begin position="239"/>
        <end position="269"/>
    </location>
</feature>
<evidence type="ECO:0000256" key="4">
    <source>
        <dbReference type="ARBA" id="ARBA00022833"/>
    </source>
</evidence>
<evidence type="ECO:0000259" key="10">
    <source>
        <dbReference type="Pfam" id="PF05131"/>
    </source>
</evidence>
<feature type="domain" description="Pep3/Vps18 beta-propeller" evidence="10">
    <location>
        <begin position="24"/>
        <end position="391"/>
    </location>
</feature>
<evidence type="ECO:0000259" key="11">
    <source>
        <dbReference type="Pfam" id="PF26148"/>
    </source>
</evidence>
<evidence type="ECO:0000256" key="5">
    <source>
        <dbReference type="ARBA" id="ARBA00023136"/>
    </source>
</evidence>
<dbReference type="PANTHER" id="PTHR23323:SF26">
    <property type="entry name" value="VACUOLAR PROTEIN SORTING-ASSOCIATED PROTEIN 18 HOMOLOG"/>
    <property type="match status" value="1"/>
</dbReference>
<comment type="similarity">
    <text evidence="1">Belongs to the VPS18 family.</text>
</comment>
<evidence type="ECO:0000256" key="7">
    <source>
        <dbReference type="PROSITE-ProRule" id="PRU01006"/>
    </source>
</evidence>
<dbReference type="FunCoup" id="W2RX79">
    <property type="interactions" value="860"/>
</dbReference>
<evidence type="ECO:0000313" key="13">
    <source>
        <dbReference type="Proteomes" id="UP000030752"/>
    </source>
</evidence>
<keyword evidence="4" id="KW-0862">Zinc</keyword>
<dbReference type="GO" id="GO:0030897">
    <property type="term" value="C:HOPS complex"/>
    <property type="evidence" value="ECO:0007669"/>
    <property type="project" value="TreeGrafter"/>
</dbReference>
<dbReference type="GO" id="GO:0007033">
    <property type="term" value="P:vacuole organization"/>
    <property type="evidence" value="ECO:0007669"/>
    <property type="project" value="TreeGrafter"/>
</dbReference>
<evidence type="ECO:0000313" key="12">
    <source>
        <dbReference type="EMBL" id="ETN40905.1"/>
    </source>
</evidence>
<dbReference type="eggNOG" id="KOG2034">
    <property type="taxonomic scope" value="Eukaryota"/>
</dbReference>
<dbReference type="SUPFAM" id="SSF57850">
    <property type="entry name" value="RING/U-box"/>
    <property type="match status" value="1"/>
</dbReference>
<dbReference type="InterPro" id="IPR058919">
    <property type="entry name" value="Pep3/Vps18_RING_C"/>
</dbReference>
<dbReference type="GO" id="GO:0007032">
    <property type="term" value="P:endosome organization"/>
    <property type="evidence" value="ECO:0007669"/>
    <property type="project" value="TreeGrafter"/>
</dbReference>
<dbReference type="Proteomes" id="UP000030752">
    <property type="component" value="Unassembled WGS sequence"/>
</dbReference>
<dbReference type="GO" id="GO:0005768">
    <property type="term" value="C:endosome"/>
    <property type="evidence" value="ECO:0007669"/>
    <property type="project" value="TreeGrafter"/>
</dbReference>
<evidence type="ECO:0000256" key="3">
    <source>
        <dbReference type="ARBA" id="ARBA00022771"/>
    </source>
</evidence>
<keyword evidence="5" id="KW-0472">Membrane</keyword>
<keyword evidence="13" id="KW-1185">Reference proteome</keyword>
<name>W2RX79_CYPE1</name>
<evidence type="ECO:0000256" key="1">
    <source>
        <dbReference type="ARBA" id="ARBA00010454"/>
    </source>
</evidence>
<dbReference type="Pfam" id="PF05131">
    <property type="entry name" value="Pep3_Vps18"/>
    <property type="match status" value="1"/>
</dbReference>
<organism evidence="12 13">
    <name type="scientific">Cyphellophora europaea (strain CBS 101466)</name>
    <name type="common">Phialophora europaea</name>
    <dbReference type="NCBI Taxonomy" id="1220924"/>
    <lineage>
        <taxon>Eukaryota</taxon>
        <taxon>Fungi</taxon>
        <taxon>Dikarya</taxon>
        <taxon>Ascomycota</taxon>
        <taxon>Pezizomycotina</taxon>
        <taxon>Eurotiomycetes</taxon>
        <taxon>Chaetothyriomycetidae</taxon>
        <taxon>Chaetothyriales</taxon>
        <taxon>Cyphellophoraceae</taxon>
        <taxon>Cyphellophora</taxon>
    </lineage>
</organism>
<comment type="subcellular location">
    <subcellularLocation>
        <location evidence="6">Endomembrane system</location>
        <topology evidence="6">Peripheral membrane protein</topology>
        <orientation evidence="6">Cytoplasmic side</orientation>
    </subcellularLocation>
</comment>
<dbReference type="AlphaFoldDB" id="W2RX79"/>
<dbReference type="InterPro" id="IPR000547">
    <property type="entry name" value="Clathrin_H-chain/VPS_repeat"/>
</dbReference>
<dbReference type="GO" id="GO:0006904">
    <property type="term" value="P:vesicle docking involved in exocytosis"/>
    <property type="evidence" value="ECO:0007669"/>
    <property type="project" value="TreeGrafter"/>
</dbReference>
<protein>
    <submittedName>
        <fullName evidence="12">Uncharacterized protein</fullName>
    </submittedName>
</protein>
<dbReference type="PROSITE" id="PS50236">
    <property type="entry name" value="CHCR"/>
    <property type="match status" value="1"/>
</dbReference>
<accession>W2RX79</accession>
<reference evidence="12 13" key="1">
    <citation type="submission" date="2013-03" db="EMBL/GenBank/DDBJ databases">
        <title>The Genome Sequence of Phialophora europaea CBS 101466.</title>
        <authorList>
            <consortium name="The Broad Institute Genomics Platform"/>
            <person name="Cuomo C."/>
            <person name="de Hoog S."/>
            <person name="Gorbushina A."/>
            <person name="Walker B."/>
            <person name="Young S.K."/>
            <person name="Zeng Q."/>
            <person name="Gargeya S."/>
            <person name="Fitzgerald M."/>
            <person name="Haas B."/>
            <person name="Abouelleil A."/>
            <person name="Allen A.W."/>
            <person name="Alvarado L."/>
            <person name="Arachchi H.M."/>
            <person name="Berlin A.M."/>
            <person name="Chapman S.B."/>
            <person name="Gainer-Dewar J."/>
            <person name="Goldberg J."/>
            <person name="Griggs A."/>
            <person name="Gujja S."/>
            <person name="Hansen M."/>
            <person name="Howarth C."/>
            <person name="Imamovic A."/>
            <person name="Ireland A."/>
            <person name="Larimer J."/>
            <person name="McCowan C."/>
            <person name="Murphy C."/>
            <person name="Pearson M."/>
            <person name="Poon T.W."/>
            <person name="Priest M."/>
            <person name="Roberts A."/>
            <person name="Saif S."/>
            <person name="Shea T."/>
            <person name="Sisk P."/>
            <person name="Sykes S."/>
            <person name="Wortman J."/>
            <person name="Nusbaum C."/>
            <person name="Birren B."/>
        </authorList>
    </citation>
    <scope>NUCLEOTIDE SEQUENCE [LARGE SCALE GENOMIC DNA]</scope>
    <source>
        <strain evidence="12 13">CBS 101466</strain>
    </source>
</reference>
<dbReference type="EMBL" id="KB822720">
    <property type="protein sequence ID" value="ETN40905.1"/>
    <property type="molecule type" value="Genomic_DNA"/>
</dbReference>
<evidence type="ECO:0000256" key="2">
    <source>
        <dbReference type="ARBA" id="ARBA00022723"/>
    </source>
</evidence>
<keyword evidence="2" id="KW-0479">Metal-binding</keyword>
<dbReference type="GeneID" id="19972524"/>
<feature type="compositionally biased region" description="Polar residues" evidence="9">
    <location>
        <begin position="239"/>
        <end position="254"/>
    </location>
</feature>
<dbReference type="GO" id="GO:0008270">
    <property type="term" value="F:zinc ion binding"/>
    <property type="evidence" value="ECO:0007669"/>
    <property type="project" value="UniProtKB-KW"/>
</dbReference>
<keyword evidence="3" id="KW-0863">Zinc-finger</keyword>
<evidence type="ECO:0000256" key="9">
    <source>
        <dbReference type="SAM" id="MobiDB-lite"/>
    </source>
</evidence>
<sequence>MALDLEPGYVAAGMAQGGGDTELPLFNVEHVRLQFNIASDFVAGQVANDVLILALATGRILRIDLESPQDIDDVDLPKKTSEVGLIRRMFLDPSASHLIITTTLGENFYLHSQSKQPKALSRLKGISIETVAWNPSQPTASTREILIGATDGNVYEAYIEPATEFYRREERYCTQIWKIPDGAVTGVWTDNIPGKPDLRRVVVSSHAAIYHWIGKMGGKGKEGSASIYADLFQKESPSTQTATNVSATAPSSLAVSPEVAGTGSTEETDRSFGWLTSQGVLTGKLLTSPVSPSLGSQIFSKAKLHPRSVFPETVSARGGRKLIQDPIQSMILSQWHVLALAEGRVVAVNRLDGKVVYDQAVLDPGQTALGLAADQKKNSYWLFTAQEIYEIRAEGEDRDVWRVMLQNQDYDAALQYAKGAAQKDSVATASGDYLSSKGQYLEAASIWGKSSKAFEEVCLQLIDNGQDDALRKYLLTKLSSYKKASYMQRVMIASWLVQIYMAKLNNLDDHVATKGELAEDTSTSGAEEELKRIRTEFQEFVSKYKSDLDSKTIYEVIASHDREEELLYFANTITDYDYVLSYWIQRERWNEALSVLNKQSNPDTYYRYSNVLMTHVPSGFIEILMRRNNIEPPKILPALLSYNENASDVPLNQNQAVRYLNFVVNAVPDSPAAVHNTLISIMASHSSASETALLNYLETQPSPPLYDADFALRLCIQHNRVQSCVHIYSAMGQYQQAVELALDHDDVELAAIVADRLENDDKLRKKLWLLIAEKKIKETSSIKEAIEFLKRCELLKIEDLIPFFPDFVVIDDFKDEICNALEEYSQHIDSLKQDMDVSQHTAEQIKAEIAALDSRYAIVEPGERCWICTLPVLSRQFFVFPCQHAFHSDCLGKRVLESSGISKKKRIKSLQADVSQGLSVGPQRLKMVQELDGLVAEQCVLCGDLGIKQIDEPFIRDTDNVNEWAI</sequence>
<dbReference type="InParanoid" id="W2RX79"/>
<dbReference type="Pfam" id="PF26148">
    <property type="entry name" value="VPS18_RING_C"/>
    <property type="match status" value="1"/>
</dbReference>
<gene>
    <name evidence="12" type="ORF">HMPREF1541_05185</name>
</gene>
<dbReference type="OrthoDB" id="1845386at2759"/>
<dbReference type="PANTHER" id="PTHR23323">
    <property type="entry name" value="VACUOLAR PROTEIN SORTING-ASSOCIATED PROTEIN"/>
    <property type="match status" value="1"/>
</dbReference>
<dbReference type="RefSeq" id="XP_008717748.1">
    <property type="nucleotide sequence ID" value="XM_008719526.1"/>
</dbReference>
<keyword evidence="8" id="KW-0175">Coiled coil</keyword>
<feature type="coiled-coil region" evidence="8">
    <location>
        <begin position="814"/>
        <end position="848"/>
    </location>
</feature>
<dbReference type="GO" id="GO:0048284">
    <property type="term" value="P:organelle fusion"/>
    <property type="evidence" value="ECO:0007669"/>
    <property type="project" value="TreeGrafter"/>
</dbReference>